<dbReference type="Pfam" id="PF03190">
    <property type="entry name" value="Thioredox_DsbH"/>
    <property type="match status" value="1"/>
</dbReference>
<organism evidence="2">
    <name type="scientific">marine metagenome</name>
    <dbReference type="NCBI Taxonomy" id="408172"/>
    <lineage>
        <taxon>unclassified sequences</taxon>
        <taxon>metagenomes</taxon>
        <taxon>ecological metagenomes</taxon>
    </lineage>
</organism>
<dbReference type="GO" id="GO:0005975">
    <property type="term" value="P:carbohydrate metabolic process"/>
    <property type="evidence" value="ECO:0007669"/>
    <property type="project" value="InterPro"/>
</dbReference>
<dbReference type="InterPro" id="IPR008928">
    <property type="entry name" value="6-hairpin_glycosidase_sf"/>
</dbReference>
<sequence length="706" mass="80288">MALFQMLLHNHIGPTTKTRGPHLPNRLSTETSPYLIQHSDDPVDWYPWGEEALRKSRELDKPILLSIGYSACHWCHVMQHESFQNPEIAEQMNKQFINIKVDREERPDLDSIYMRAIQLLTGHGGWPMTVFLTPERKPFYGGTYFPPRDAHGIPGFKTVLDGLFSAYYNQRDEIENATHNIIKLIHKNADHANFRGKPSQEVFDRAFSILSNEFDPIYGGFGGAPKFPQPMILSFLLRYHYSTNNVDALRMVEFTLKRMAYGGIYDQLGGGFHRYSTDAKWLVPHFEKMLYDNALLSRVYLETYKITGNHFYKKILKDTLDYVLREMTGTYGGFFSSQDADSENVEGKFFLWSQEEILKELGEDDFLLFNRLFDVSPEGNFENENILSIKGDLQAIAESAEISVKRLESIIQANKQRLLDVRNKRIAPSVDEKQLTSWNGLMLAVLADAAGTLQEKKYELAAIRNASFLKDNLFKGTRLLRTHNKGLSQLNGYLEDYSFLALGMLSVYKLTLDPAWLKTARGLIDDMLDLFWEETELTFYDTGADHETLMIRPRESFDNAIPSGASVACAVLLQMSVLTGEKHYHEVASKALESITNLATQHPYGMGEWLGVLDFYVNKSNEVAIIGNREDPDGKALLQVIYDKFLPHTVFAASTVEDPKGLNPSPILKFRTKINGKPSAYVCTNYSCQSPVTDPEVLAKQLEIRG</sequence>
<dbReference type="InterPro" id="IPR036249">
    <property type="entry name" value="Thioredoxin-like_sf"/>
</dbReference>
<evidence type="ECO:0000259" key="1">
    <source>
        <dbReference type="Pfam" id="PF03190"/>
    </source>
</evidence>
<reference evidence="2" key="1">
    <citation type="submission" date="2018-05" db="EMBL/GenBank/DDBJ databases">
        <authorList>
            <person name="Lanie J.A."/>
            <person name="Ng W.-L."/>
            <person name="Kazmierczak K.M."/>
            <person name="Andrzejewski T.M."/>
            <person name="Davidsen T.M."/>
            <person name="Wayne K.J."/>
            <person name="Tettelin H."/>
            <person name="Glass J.I."/>
            <person name="Rusch D."/>
            <person name="Podicherti R."/>
            <person name="Tsui H.-C.T."/>
            <person name="Winkler M.E."/>
        </authorList>
    </citation>
    <scope>NUCLEOTIDE SEQUENCE</scope>
</reference>
<dbReference type="CDD" id="cd02955">
    <property type="entry name" value="SSP411"/>
    <property type="match status" value="1"/>
</dbReference>
<dbReference type="Gene3D" id="1.50.10.20">
    <property type="match status" value="1"/>
</dbReference>
<dbReference type="Gene3D" id="3.40.30.10">
    <property type="entry name" value="Glutaredoxin"/>
    <property type="match status" value="1"/>
</dbReference>
<evidence type="ECO:0000313" key="2">
    <source>
        <dbReference type="EMBL" id="SVA79662.1"/>
    </source>
</evidence>
<dbReference type="PANTHER" id="PTHR42899">
    <property type="entry name" value="SPERMATOGENESIS-ASSOCIATED PROTEIN 20"/>
    <property type="match status" value="1"/>
</dbReference>
<dbReference type="AlphaFoldDB" id="A0A381YSQ8"/>
<dbReference type="SUPFAM" id="SSF52833">
    <property type="entry name" value="Thioredoxin-like"/>
    <property type="match status" value="1"/>
</dbReference>
<feature type="domain" description="Spermatogenesis-associated protein 20-like TRX" evidence="1">
    <location>
        <begin position="24"/>
        <end position="184"/>
    </location>
</feature>
<dbReference type="PIRSF" id="PIRSF006402">
    <property type="entry name" value="UCP006402_thioredoxin"/>
    <property type="match status" value="1"/>
</dbReference>
<dbReference type="InterPro" id="IPR004879">
    <property type="entry name" value="Ssp411-like_TRX"/>
</dbReference>
<accession>A0A381YSQ8</accession>
<protein>
    <recommendedName>
        <fullName evidence="1">Spermatogenesis-associated protein 20-like TRX domain-containing protein</fullName>
    </recommendedName>
</protein>
<name>A0A381YSQ8_9ZZZZ</name>
<dbReference type="SUPFAM" id="SSF48208">
    <property type="entry name" value="Six-hairpin glycosidases"/>
    <property type="match status" value="1"/>
</dbReference>
<gene>
    <name evidence="2" type="ORF">METZ01_LOCUS132516</name>
</gene>
<dbReference type="EMBL" id="UINC01018887">
    <property type="protein sequence ID" value="SVA79662.1"/>
    <property type="molecule type" value="Genomic_DNA"/>
</dbReference>
<proteinExistence type="predicted"/>
<dbReference type="PANTHER" id="PTHR42899:SF1">
    <property type="entry name" value="SPERMATOGENESIS-ASSOCIATED PROTEIN 20"/>
    <property type="match status" value="1"/>
</dbReference>
<dbReference type="InterPro" id="IPR024705">
    <property type="entry name" value="Ssp411"/>
</dbReference>